<dbReference type="AlphaFoldDB" id="A0AAE1F6Q6"/>
<keyword evidence="2" id="KW-1185">Reference proteome</keyword>
<protein>
    <submittedName>
        <fullName evidence="1">Uncharacterized protein</fullName>
    </submittedName>
</protein>
<sequence>MGIKIMFYLHPGDPCDPAWPGPASFKELCVARDKMTHKLCRLME</sequence>
<reference evidence="1" key="1">
    <citation type="submission" date="2023-10" db="EMBL/GenBank/DDBJ databases">
        <title>Genome assemblies of two species of porcelain crab, Petrolisthes cinctipes and Petrolisthes manimaculis (Anomura: Porcellanidae).</title>
        <authorList>
            <person name="Angst P."/>
        </authorList>
    </citation>
    <scope>NUCLEOTIDE SEQUENCE</scope>
    <source>
        <strain evidence="1">PB745_01</strain>
        <tissue evidence="1">Gill</tissue>
    </source>
</reference>
<gene>
    <name evidence="1" type="ORF">Pcinc_026793</name>
</gene>
<organism evidence="1 2">
    <name type="scientific">Petrolisthes cinctipes</name>
    <name type="common">Flat porcelain crab</name>
    <dbReference type="NCBI Taxonomy" id="88211"/>
    <lineage>
        <taxon>Eukaryota</taxon>
        <taxon>Metazoa</taxon>
        <taxon>Ecdysozoa</taxon>
        <taxon>Arthropoda</taxon>
        <taxon>Crustacea</taxon>
        <taxon>Multicrustacea</taxon>
        <taxon>Malacostraca</taxon>
        <taxon>Eumalacostraca</taxon>
        <taxon>Eucarida</taxon>
        <taxon>Decapoda</taxon>
        <taxon>Pleocyemata</taxon>
        <taxon>Anomura</taxon>
        <taxon>Galatheoidea</taxon>
        <taxon>Porcellanidae</taxon>
        <taxon>Petrolisthes</taxon>
    </lineage>
</organism>
<dbReference type="EMBL" id="JAWQEG010003136">
    <property type="protein sequence ID" value="KAK3867782.1"/>
    <property type="molecule type" value="Genomic_DNA"/>
</dbReference>
<accession>A0AAE1F6Q6</accession>
<evidence type="ECO:0000313" key="1">
    <source>
        <dbReference type="EMBL" id="KAK3867782.1"/>
    </source>
</evidence>
<proteinExistence type="predicted"/>
<evidence type="ECO:0000313" key="2">
    <source>
        <dbReference type="Proteomes" id="UP001286313"/>
    </source>
</evidence>
<comment type="caution">
    <text evidence="1">The sequence shown here is derived from an EMBL/GenBank/DDBJ whole genome shotgun (WGS) entry which is preliminary data.</text>
</comment>
<name>A0AAE1F6Q6_PETCI</name>
<dbReference type="Proteomes" id="UP001286313">
    <property type="component" value="Unassembled WGS sequence"/>
</dbReference>